<comment type="caution">
    <text evidence="3">The sequence shown here is derived from an EMBL/GenBank/DDBJ whole genome shotgun (WGS) entry which is preliminary data.</text>
</comment>
<accession>A0ABS2KCU8</accession>
<feature type="compositionally biased region" description="Polar residues" evidence="1">
    <location>
        <begin position="53"/>
        <end position="62"/>
    </location>
</feature>
<dbReference type="EMBL" id="JADIKF010000036">
    <property type="protein sequence ID" value="MBM7129006.1"/>
    <property type="molecule type" value="Genomic_DNA"/>
</dbReference>
<evidence type="ECO:0000313" key="4">
    <source>
        <dbReference type="Proteomes" id="UP001430193"/>
    </source>
</evidence>
<reference evidence="3" key="1">
    <citation type="submission" date="2020-10" db="EMBL/GenBank/DDBJ databases">
        <title>Phylogeny of dyella-like bacteria.</title>
        <authorList>
            <person name="Fu J."/>
        </authorList>
    </citation>
    <scope>NUCLEOTIDE SEQUENCE</scope>
    <source>
        <strain evidence="3">DHON07</strain>
    </source>
</reference>
<name>A0ABS2KCU8_9GAMM</name>
<feature type="chain" id="PRO_5046502609" description="Repeat domain-containing protein" evidence="2">
    <location>
        <begin position="28"/>
        <end position="256"/>
    </location>
</feature>
<protein>
    <recommendedName>
        <fullName evidence="5">Repeat domain-containing protein</fullName>
    </recommendedName>
</protein>
<organism evidence="3 4">
    <name type="scientific">Dyella mobilis</name>
    <dbReference type="NCBI Taxonomy" id="1849582"/>
    <lineage>
        <taxon>Bacteria</taxon>
        <taxon>Pseudomonadati</taxon>
        <taxon>Pseudomonadota</taxon>
        <taxon>Gammaproteobacteria</taxon>
        <taxon>Lysobacterales</taxon>
        <taxon>Rhodanobacteraceae</taxon>
        <taxon>Dyella</taxon>
    </lineage>
</organism>
<feature type="signal peptide" evidence="2">
    <location>
        <begin position="1"/>
        <end position="27"/>
    </location>
</feature>
<feature type="region of interest" description="Disordered" evidence="1">
    <location>
        <begin position="37"/>
        <end position="62"/>
    </location>
</feature>
<keyword evidence="2" id="KW-0732">Signal</keyword>
<dbReference type="RefSeq" id="WP_204630622.1">
    <property type="nucleotide sequence ID" value="NZ_BSOC01000007.1"/>
</dbReference>
<sequence length="256" mass="28133">MLAHAWRSVSSIAVLLIFCVAATDAFAQTADPSCGNSGAAGQAATTMPVDDGNSPTLPKSATTPEGFVPAGWRIEKKLEGDLDQDGDADLVLVLRKTSPRNIVSIDADGCLVPFDTNPRMFVVAFHKRSPDSYSLAVASHTLIPREGLPVPDSNLINAWDPLKDVLIARGNIMLTLDYGAERDWNTITETFTFRYRDKCFQEIGYDSRESDTKSDISFTSINFLTGKKKEWGTASDNSYLRWTTLPKKALKCIDEF</sequence>
<evidence type="ECO:0000256" key="2">
    <source>
        <dbReference type="SAM" id="SignalP"/>
    </source>
</evidence>
<gene>
    <name evidence="3" type="ORF">ISS99_05670</name>
</gene>
<evidence type="ECO:0000313" key="3">
    <source>
        <dbReference type="EMBL" id="MBM7129006.1"/>
    </source>
</evidence>
<keyword evidence="4" id="KW-1185">Reference proteome</keyword>
<evidence type="ECO:0008006" key="5">
    <source>
        <dbReference type="Google" id="ProtNLM"/>
    </source>
</evidence>
<evidence type="ECO:0000256" key="1">
    <source>
        <dbReference type="SAM" id="MobiDB-lite"/>
    </source>
</evidence>
<proteinExistence type="predicted"/>
<dbReference type="Proteomes" id="UP001430193">
    <property type="component" value="Unassembled WGS sequence"/>
</dbReference>